<proteinExistence type="inferred from homology"/>
<dbReference type="EC" id="6.3.4.19" evidence="8"/>
<evidence type="ECO:0000256" key="7">
    <source>
        <dbReference type="ARBA" id="ARBA00048539"/>
    </source>
</evidence>
<dbReference type="GO" id="GO:0032267">
    <property type="term" value="F:tRNA(Ile)-lysidine synthase activity"/>
    <property type="evidence" value="ECO:0007669"/>
    <property type="project" value="UniProtKB-EC"/>
</dbReference>
<evidence type="ECO:0000313" key="12">
    <source>
        <dbReference type="Proteomes" id="UP000298782"/>
    </source>
</evidence>
<dbReference type="Pfam" id="PF11734">
    <property type="entry name" value="TilS_C"/>
    <property type="match status" value="1"/>
</dbReference>
<dbReference type="Pfam" id="PF01171">
    <property type="entry name" value="ATP_bind_3"/>
    <property type="match status" value="1"/>
</dbReference>
<dbReference type="InterPro" id="IPR012795">
    <property type="entry name" value="tRNA_Ile_lys_synt_N"/>
</dbReference>
<dbReference type="SUPFAM" id="SSF52402">
    <property type="entry name" value="Adenine nucleotide alpha hydrolases-like"/>
    <property type="match status" value="1"/>
</dbReference>
<feature type="transmembrane region" description="Helical" evidence="9">
    <location>
        <begin position="20"/>
        <end position="40"/>
    </location>
</feature>
<evidence type="ECO:0000313" key="11">
    <source>
        <dbReference type="EMBL" id="QCI26647.1"/>
    </source>
</evidence>
<dbReference type="NCBIfam" id="TIGR02433">
    <property type="entry name" value="lysidine_TilS_C"/>
    <property type="match status" value="1"/>
</dbReference>
<evidence type="ECO:0000256" key="9">
    <source>
        <dbReference type="SAM" id="Phobius"/>
    </source>
</evidence>
<dbReference type="Gene3D" id="3.40.50.620">
    <property type="entry name" value="HUPs"/>
    <property type="match status" value="1"/>
</dbReference>
<organism evidence="11 12">
    <name type="scientific">Buchnera aphidicola</name>
    <name type="common">Thelaxes californica</name>
    <dbReference type="NCBI Taxonomy" id="1315998"/>
    <lineage>
        <taxon>Bacteria</taxon>
        <taxon>Pseudomonadati</taxon>
        <taxon>Pseudomonadota</taxon>
        <taxon>Gammaproteobacteria</taxon>
        <taxon>Enterobacterales</taxon>
        <taxon>Erwiniaceae</taxon>
        <taxon>Buchnera</taxon>
    </lineage>
</organism>
<dbReference type="GO" id="GO:0006400">
    <property type="term" value="P:tRNA modification"/>
    <property type="evidence" value="ECO:0007669"/>
    <property type="project" value="UniProtKB-UniRule"/>
</dbReference>
<evidence type="ECO:0000259" key="10">
    <source>
        <dbReference type="SMART" id="SM00977"/>
    </source>
</evidence>
<evidence type="ECO:0000256" key="2">
    <source>
        <dbReference type="ARBA" id="ARBA00022490"/>
    </source>
</evidence>
<dbReference type="InterPro" id="IPR012094">
    <property type="entry name" value="tRNA_Ile_lys_synt"/>
</dbReference>
<reference evidence="11 12" key="2">
    <citation type="submission" date="2019-05" db="EMBL/GenBank/DDBJ databases">
        <title>Genome evolution of the obligate endosymbiont Buchnera aphidicola.</title>
        <authorList>
            <person name="Moran N.A."/>
        </authorList>
    </citation>
    <scope>NUCLEOTIDE SEQUENCE [LARGE SCALE GENOMIC DNA]</scope>
    <source>
        <strain evidence="11 12">Tca</strain>
    </source>
</reference>
<keyword evidence="12" id="KW-1185">Reference proteome</keyword>
<dbReference type="InterPro" id="IPR014729">
    <property type="entry name" value="Rossmann-like_a/b/a_fold"/>
</dbReference>
<keyword evidence="3 8" id="KW-0436">Ligase</keyword>
<dbReference type="CDD" id="cd01992">
    <property type="entry name" value="TilS_N"/>
    <property type="match status" value="1"/>
</dbReference>
<keyword evidence="9" id="KW-0472">Membrane</keyword>
<dbReference type="PANTHER" id="PTHR43033">
    <property type="entry name" value="TRNA(ILE)-LYSIDINE SYNTHASE-RELATED"/>
    <property type="match status" value="1"/>
</dbReference>
<evidence type="ECO:0000256" key="1">
    <source>
        <dbReference type="ARBA" id="ARBA00004496"/>
    </source>
</evidence>
<name>A0A4D6YA51_9GAMM</name>
<dbReference type="SUPFAM" id="SSF56037">
    <property type="entry name" value="PheT/TilS domain"/>
    <property type="match status" value="1"/>
</dbReference>
<accession>A0A4D6YA51</accession>
<dbReference type="Proteomes" id="UP000298782">
    <property type="component" value="Chromosome"/>
</dbReference>
<sequence>MTLFKNIIFNQIKKYFNLNYSFLILYSGGIDSSVLLHLIIKLKKIYTLKKNKFRVLHINHKIQSKSYSWYQHCKKECQKYNINLIYKEINQKIQEKSNTEEKARKARLKIIQKILQPKEIIITGHHLNDQCETLLLALTRGSGIDGLSGMKECSYMFHNILLRPLLNVPKKKIYQYAIENNIKWIEDSSNFDIHYNRNFLRKKIIPLIENKWPNFIYSCYKTSQLFHQNKFLIEYFIKNIYKKYLNSDLSLNIKFINKYNIEIHNIILRKWFFLHIKKMPTTHQLNKLYFEVIKNKKKNNPIMLIKNYEIQKYKQNIYFFINNYNIKNTSMIWNKPYNILKLPLQIGYISKKNVKNKTNIFPPAPLNNQIVKINFFLKKKMLFIYQKKHTTIKKMWQKFNIPPWQRNKIPLLFYDDEFIGAIGLFYTKQNQINKKNWEIHWFHKIKQSH</sequence>
<dbReference type="SUPFAM" id="SSF82829">
    <property type="entry name" value="MesJ substrate recognition domain-like"/>
    <property type="match status" value="1"/>
</dbReference>
<dbReference type="RefSeq" id="WP_158353170.1">
    <property type="nucleotide sequence ID" value="NZ_CP034852.1"/>
</dbReference>
<gene>
    <name evidence="8 11" type="primary">tilS</name>
    <name evidence="11" type="ORF">D9V80_00490</name>
</gene>
<comment type="catalytic activity">
    <reaction evidence="7 8">
        <text>cytidine(34) in tRNA(Ile2) + L-lysine + ATP = lysidine(34) in tRNA(Ile2) + AMP + diphosphate + H(+)</text>
        <dbReference type="Rhea" id="RHEA:43744"/>
        <dbReference type="Rhea" id="RHEA-COMP:10625"/>
        <dbReference type="Rhea" id="RHEA-COMP:10670"/>
        <dbReference type="ChEBI" id="CHEBI:15378"/>
        <dbReference type="ChEBI" id="CHEBI:30616"/>
        <dbReference type="ChEBI" id="CHEBI:32551"/>
        <dbReference type="ChEBI" id="CHEBI:33019"/>
        <dbReference type="ChEBI" id="CHEBI:82748"/>
        <dbReference type="ChEBI" id="CHEBI:83665"/>
        <dbReference type="ChEBI" id="CHEBI:456215"/>
        <dbReference type="EC" id="6.3.4.19"/>
    </reaction>
</comment>
<dbReference type="AlphaFoldDB" id="A0A4D6YA51"/>
<keyword evidence="9" id="KW-1133">Transmembrane helix</keyword>
<protein>
    <recommendedName>
        <fullName evidence="8">tRNA(Ile)-lysidine synthase</fullName>
        <ecNumber evidence="8">6.3.4.19</ecNumber>
    </recommendedName>
    <alternativeName>
        <fullName evidence="8">tRNA(Ile)-2-lysyl-cytidine synthase</fullName>
    </alternativeName>
    <alternativeName>
        <fullName evidence="8">tRNA(Ile)-lysidine synthetase</fullName>
    </alternativeName>
</protein>
<comment type="similarity">
    <text evidence="8">Belongs to the tRNA(Ile)-lysidine synthase family.</text>
</comment>
<keyword evidence="6 8" id="KW-0067">ATP-binding</keyword>
<comment type="subcellular location">
    <subcellularLocation>
        <location evidence="1 8">Cytoplasm</location>
    </subcellularLocation>
</comment>
<comment type="domain">
    <text evidence="8">The N-terminal region contains the highly conserved SGGXDS motif, predicted to be a P-loop motif involved in ATP binding.</text>
</comment>
<keyword evidence="2 8" id="KW-0963">Cytoplasm</keyword>
<evidence type="ECO:0000256" key="4">
    <source>
        <dbReference type="ARBA" id="ARBA00022694"/>
    </source>
</evidence>
<keyword evidence="4 8" id="KW-0819">tRNA processing</keyword>
<keyword evidence="5 8" id="KW-0547">Nucleotide-binding</keyword>
<feature type="domain" description="Lysidine-tRNA(Ile) synthetase C-terminal" evidence="10">
    <location>
        <begin position="371"/>
        <end position="441"/>
    </location>
</feature>
<dbReference type="InterPro" id="IPR011063">
    <property type="entry name" value="TilS/TtcA_N"/>
</dbReference>
<dbReference type="Gene3D" id="1.20.59.20">
    <property type="match status" value="1"/>
</dbReference>
<dbReference type="SMART" id="SM00977">
    <property type="entry name" value="TilS_C"/>
    <property type="match status" value="1"/>
</dbReference>
<keyword evidence="9" id="KW-0812">Transmembrane</keyword>
<dbReference type="GO" id="GO:0005524">
    <property type="term" value="F:ATP binding"/>
    <property type="evidence" value="ECO:0007669"/>
    <property type="project" value="UniProtKB-UniRule"/>
</dbReference>
<dbReference type="InterPro" id="IPR012796">
    <property type="entry name" value="Lysidine-tRNA-synth_C"/>
</dbReference>
<dbReference type="HAMAP" id="MF_01161">
    <property type="entry name" value="tRNA_Ile_lys_synt"/>
    <property type="match status" value="1"/>
</dbReference>
<dbReference type="NCBIfam" id="TIGR02432">
    <property type="entry name" value="lysidine_TilS_N"/>
    <property type="match status" value="1"/>
</dbReference>
<evidence type="ECO:0000256" key="5">
    <source>
        <dbReference type="ARBA" id="ARBA00022741"/>
    </source>
</evidence>
<feature type="binding site" evidence="8">
    <location>
        <begin position="27"/>
        <end position="32"/>
    </location>
    <ligand>
        <name>ATP</name>
        <dbReference type="ChEBI" id="CHEBI:30616"/>
    </ligand>
</feature>
<dbReference type="PANTHER" id="PTHR43033:SF1">
    <property type="entry name" value="TRNA(ILE)-LYSIDINE SYNTHASE-RELATED"/>
    <property type="match status" value="1"/>
</dbReference>
<dbReference type="GO" id="GO:0005737">
    <property type="term" value="C:cytoplasm"/>
    <property type="evidence" value="ECO:0007669"/>
    <property type="project" value="UniProtKB-SubCell"/>
</dbReference>
<comment type="function">
    <text evidence="8">Ligates lysine onto the cytidine present at position 34 of the AUA codon-specific tRNA(Ile) that contains the anticodon CAU, in an ATP-dependent manner. Cytidine is converted to lysidine, thus changing the amino acid specificity of the tRNA from methionine to isoleucine.</text>
</comment>
<evidence type="ECO:0000256" key="6">
    <source>
        <dbReference type="ARBA" id="ARBA00022840"/>
    </source>
</evidence>
<dbReference type="EMBL" id="CP034852">
    <property type="protein sequence ID" value="QCI26647.1"/>
    <property type="molecule type" value="Genomic_DNA"/>
</dbReference>
<reference evidence="11 12" key="1">
    <citation type="submission" date="2018-12" db="EMBL/GenBank/DDBJ databases">
        <authorList>
            <person name="Chong R.A."/>
        </authorList>
    </citation>
    <scope>NUCLEOTIDE SEQUENCE [LARGE SCALE GENOMIC DNA]</scope>
    <source>
        <strain evidence="11 12">Tca</strain>
    </source>
</reference>
<evidence type="ECO:0000256" key="3">
    <source>
        <dbReference type="ARBA" id="ARBA00022598"/>
    </source>
</evidence>
<dbReference type="OrthoDB" id="9807403at2"/>
<evidence type="ECO:0000256" key="8">
    <source>
        <dbReference type="HAMAP-Rule" id="MF_01161"/>
    </source>
</evidence>